<comment type="similarity">
    <text evidence="13">Belongs to the protein kinase superfamily. Ser/Thr protein kinase family.</text>
</comment>
<dbReference type="PROSITE" id="PS51257">
    <property type="entry name" value="PROKAR_LIPOPROTEIN"/>
    <property type="match status" value="1"/>
</dbReference>
<comment type="caution">
    <text evidence="18">The sequence shown here is derived from an EMBL/GenBank/DDBJ whole genome shotgun (WGS) entry which is preliminary data.</text>
</comment>
<dbReference type="PANTHER" id="PTHR32444">
    <property type="entry name" value="BULB-TYPE LECTIN DOMAIN-CONTAINING PROTEIN"/>
    <property type="match status" value="1"/>
</dbReference>
<keyword evidence="2 13" id="KW-0723">Serine/threonine-protein kinase</keyword>
<keyword evidence="6 13" id="KW-0418">Kinase</keyword>
<feature type="domain" description="Protein kinase" evidence="15">
    <location>
        <begin position="469"/>
        <end position="712"/>
    </location>
</feature>
<dbReference type="PIRSF" id="PIRSF000641">
    <property type="entry name" value="SRK"/>
    <property type="match status" value="1"/>
</dbReference>
<dbReference type="InterPro" id="IPR017441">
    <property type="entry name" value="Protein_kinase_ATP_BS"/>
</dbReference>
<evidence type="ECO:0000256" key="8">
    <source>
        <dbReference type="ARBA" id="ARBA00023157"/>
    </source>
</evidence>
<dbReference type="InterPro" id="IPR003609">
    <property type="entry name" value="Pan_app"/>
</dbReference>
<evidence type="ECO:0000256" key="10">
    <source>
        <dbReference type="ARBA" id="ARBA00023180"/>
    </source>
</evidence>
<dbReference type="InterPro" id="IPR000719">
    <property type="entry name" value="Prot_kinase_dom"/>
</dbReference>
<dbReference type="PROSITE" id="PS50011">
    <property type="entry name" value="PROTEIN_KINASE_DOM"/>
    <property type="match status" value="1"/>
</dbReference>
<sequence>MRSSNLHKTETMKGKLPKQFIIAFFMFACIPVALSTDTLYGGQNITDGQYLISSNGIFELGFFSPNSSTDRFLGIWFKVSTDAVVWVSNRDNPLKTTSGILSIHNNGSLALYDSSERMVWSSSSNTTSIQNGFRPVLQLNDSGNLILKDQTSNSIIWQSFDHPTDTLLAGMKLGKNFKTGSETVLSSWKNSNDPSKGNYICKMDTEGAPEVLIRDKDQIWYRTGMWNGKSFSGITQMTSYGDIFTLSFVWDNDEVWCGFETNSNSTLSRVVMNDAGILQQFFWDPNQQTWNVFWSVPQDECDSYAKCGSFCICQPKIVTSCNCLRGFEGPTAWSMSGYTEGCKRRTPLQCTAKSNGFYELNGVKLPDSKNATVNVNISIEDCQARCLMNCSCLAYSPSDSRGKGSGCVMWNTALVDMKYIDRGPDVLYVKVSLSELVSTEKSLAQNDSLKDADLLVFDMDTLLQATDNFSISNVVGQGGFGTVYKGKLPYGQEIAVKRLSGNSSQGLNEFMNEATLIAKLQHRNLVRLLGYSIQDNERMLIYEFLTNKSLDFFIFDAKKRAILSWRTRLEIVTGIARGLLYLHHDSSFGVLLLEIISGKRNHANQELVTNAWNLWEEQSILKLVDEAVEDTVFATELLRFVHVGLLCVQEFPDDRPSMPSVFMMLSSDNLVLPAPKKPSTWRNIGESTADRPFFESGLISVDHMTITCIEGR</sequence>
<dbReference type="SUPFAM" id="SSF51110">
    <property type="entry name" value="alpha-D-mannose-specific plant lectins"/>
    <property type="match status" value="1"/>
</dbReference>
<keyword evidence="5 13" id="KW-0547">Nucleotide-binding</keyword>
<evidence type="ECO:0000256" key="7">
    <source>
        <dbReference type="ARBA" id="ARBA00022840"/>
    </source>
</evidence>
<comment type="catalytic activity">
    <reaction evidence="12 13">
        <text>L-seryl-[protein] + ATP = O-phospho-L-seryl-[protein] + ADP + H(+)</text>
        <dbReference type="Rhea" id="RHEA:17989"/>
        <dbReference type="Rhea" id="RHEA-COMP:9863"/>
        <dbReference type="Rhea" id="RHEA-COMP:11604"/>
        <dbReference type="ChEBI" id="CHEBI:15378"/>
        <dbReference type="ChEBI" id="CHEBI:29999"/>
        <dbReference type="ChEBI" id="CHEBI:30616"/>
        <dbReference type="ChEBI" id="CHEBI:83421"/>
        <dbReference type="ChEBI" id="CHEBI:456216"/>
        <dbReference type="EC" id="2.7.11.1"/>
    </reaction>
</comment>
<evidence type="ECO:0000256" key="9">
    <source>
        <dbReference type="ARBA" id="ARBA00023170"/>
    </source>
</evidence>
<evidence type="ECO:0000313" key="19">
    <source>
        <dbReference type="Proteomes" id="UP001140206"/>
    </source>
</evidence>
<dbReference type="Gene3D" id="1.10.510.10">
    <property type="entry name" value="Transferase(Phosphotransferase) domain 1"/>
    <property type="match status" value="1"/>
</dbReference>
<dbReference type="PANTHER" id="PTHR32444:SF235">
    <property type="entry name" value="OS01G0783900 PROTEIN"/>
    <property type="match status" value="1"/>
</dbReference>
<dbReference type="InterPro" id="IPR000858">
    <property type="entry name" value="S_locus_glycoprot_dom"/>
</dbReference>
<dbReference type="EMBL" id="JAMFTS010000005">
    <property type="protein sequence ID" value="KAJ4748421.1"/>
    <property type="molecule type" value="Genomic_DNA"/>
</dbReference>
<feature type="domain" description="Apple" evidence="17">
    <location>
        <begin position="350"/>
        <end position="433"/>
    </location>
</feature>
<dbReference type="InterPro" id="IPR036426">
    <property type="entry name" value="Bulb-type_lectin_dom_sf"/>
</dbReference>
<reference evidence="18" key="1">
    <citation type="submission" date="2022-08" db="EMBL/GenBank/DDBJ databases">
        <authorList>
            <person name="Marques A."/>
        </authorList>
    </citation>
    <scope>NUCLEOTIDE SEQUENCE</scope>
    <source>
        <strain evidence="18">RhyPub2mFocal</strain>
        <tissue evidence="18">Leaves</tissue>
    </source>
</reference>
<protein>
    <recommendedName>
        <fullName evidence="13">Receptor-like serine/threonine-protein kinase</fullName>
        <ecNumber evidence="13">2.7.11.1</ecNumber>
    </recommendedName>
</protein>
<proteinExistence type="inferred from homology"/>
<dbReference type="Pfam" id="PF00954">
    <property type="entry name" value="S_locus_glycop"/>
    <property type="match status" value="1"/>
</dbReference>
<evidence type="ECO:0000259" key="15">
    <source>
        <dbReference type="PROSITE" id="PS50011"/>
    </source>
</evidence>
<keyword evidence="3 13" id="KW-0808">Transferase</keyword>
<dbReference type="FunFam" id="3.30.200.20:FF:000195">
    <property type="entry name" value="G-type lectin S-receptor-like serine/threonine-protein kinase"/>
    <property type="match status" value="1"/>
</dbReference>
<dbReference type="Pfam" id="PF07714">
    <property type="entry name" value="PK_Tyr_Ser-Thr"/>
    <property type="match status" value="1"/>
</dbReference>
<evidence type="ECO:0000256" key="12">
    <source>
        <dbReference type="ARBA" id="ARBA00048679"/>
    </source>
</evidence>
<keyword evidence="4" id="KW-0732">Signal</keyword>
<evidence type="ECO:0000256" key="13">
    <source>
        <dbReference type="PIRNR" id="PIRNR000641"/>
    </source>
</evidence>
<evidence type="ECO:0000313" key="18">
    <source>
        <dbReference type="EMBL" id="KAJ4748421.1"/>
    </source>
</evidence>
<evidence type="ECO:0000256" key="11">
    <source>
        <dbReference type="ARBA" id="ARBA00047899"/>
    </source>
</evidence>
<dbReference type="GO" id="GO:0004674">
    <property type="term" value="F:protein serine/threonine kinase activity"/>
    <property type="evidence" value="ECO:0007669"/>
    <property type="project" value="UniProtKB-KW"/>
</dbReference>
<gene>
    <name evidence="18" type="ORF">LUZ62_082826</name>
</gene>
<dbReference type="PROSITE" id="PS50927">
    <property type="entry name" value="BULB_LECTIN"/>
    <property type="match status" value="1"/>
</dbReference>
<dbReference type="Gene3D" id="3.30.200.20">
    <property type="entry name" value="Phosphorylase Kinase, domain 1"/>
    <property type="match status" value="1"/>
</dbReference>
<dbReference type="GO" id="GO:0051707">
    <property type="term" value="P:response to other organism"/>
    <property type="evidence" value="ECO:0007669"/>
    <property type="project" value="UniProtKB-ARBA"/>
</dbReference>
<dbReference type="Pfam" id="PF01453">
    <property type="entry name" value="B_lectin"/>
    <property type="match status" value="1"/>
</dbReference>
<keyword evidence="7 13" id="KW-0067">ATP-binding</keyword>
<accession>A0AAV8C1D9</accession>
<evidence type="ECO:0000256" key="1">
    <source>
        <dbReference type="ARBA" id="ARBA00004479"/>
    </source>
</evidence>
<dbReference type="Proteomes" id="UP001140206">
    <property type="component" value="Chromosome 5"/>
</dbReference>
<dbReference type="InterPro" id="IPR011009">
    <property type="entry name" value="Kinase-like_dom_sf"/>
</dbReference>
<comment type="catalytic activity">
    <reaction evidence="11 13">
        <text>L-threonyl-[protein] + ATP = O-phospho-L-threonyl-[protein] + ADP + H(+)</text>
        <dbReference type="Rhea" id="RHEA:46608"/>
        <dbReference type="Rhea" id="RHEA-COMP:11060"/>
        <dbReference type="Rhea" id="RHEA-COMP:11605"/>
        <dbReference type="ChEBI" id="CHEBI:15378"/>
        <dbReference type="ChEBI" id="CHEBI:30013"/>
        <dbReference type="ChEBI" id="CHEBI:30616"/>
        <dbReference type="ChEBI" id="CHEBI:61977"/>
        <dbReference type="ChEBI" id="CHEBI:456216"/>
        <dbReference type="EC" id="2.7.11.1"/>
    </reaction>
</comment>
<keyword evidence="8" id="KW-1015">Disulfide bond</keyword>
<dbReference type="PROSITE" id="PS50948">
    <property type="entry name" value="PAN"/>
    <property type="match status" value="1"/>
</dbReference>
<dbReference type="Gene3D" id="2.90.10.10">
    <property type="entry name" value="Bulb-type lectin domain"/>
    <property type="match status" value="1"/>
</dbReference>
<keyword evidence="10" id="KW-0325">Glycoprotein</keyword>
<feature type="binding site" evidence="14">
    <location>
        <position position="497"/>
    </location>
    <ligand>
        <name>ATP</name>
        <dbReference type="ChEBI" id="CHEBI:30616"/>
    </ligand>
</feature>
<dbReference type="Pfam" id="PF08276">
    <property type="entry name" value="PAN_2"/>
    <property type="match status" value="1"/>
</dbReference>
<comment type="subcellular location">
    <subcellularLocation>
        <location evidence="1">Membrane</location>
        <topology evidence="1">Single-pass type I membrane protein</topology>
    </subcellularLocation>
</comment>
<dbReference type="EC" id="2.7.11.1" evidence="13"/>
<feature type="domain" description="Bulb-type lectin" evidence="16">
    <location>
        <begin position="36"/>
        <end position="160"/>
    </location>
</feature>
<evidence type="ECO:0000256" key="3">
    <source>
        <dbReference type="ARBA" id="ARBA00022679"/>
    </source>
</evidence>
<keyword evidence="9" id="KW-0675">Receptor</keyword>
<evidence type="ECO:0000256" key="5">
    <source>
        <dbReference type="ARBA" id="ARBA00022741"/>
    </source>
</evidence>
<dbReference type="SMART" id="SM00108">
    <property type="entry name" value="B_lectin"/>
    <property type="match status" value="1"/>
</dbReference>
<dbReference type="PROSITE" id="PS00107">
    <property type="entry name" value="PROTEIN_KINASE_ATP"/>
    <property type="match status" value="1"/>
</dbReference>
<dbReference type="FunFam" id="2.90.10.10:FF:000005">
    <property type="entry name" value="G-type lectin S-receptor-like serine/threonine-protein kinase"/>
    <property type="match status" value="1"/>
</dbReference>
<dbReference type="CDD" id="cd01098">
    <property type="entry name" value="PAN_AP_plant"/>
    <property type="match status" value="1"/>
</dbReference>
<dbReference type="GO" id="GO:0048544">
    <property type="term" value="P:recognition of pollen"/>
    <property type="evidence" value="ECO:0007669"/>
    <property type="project" value="InterPro"/>
</dbReference>
<name>A0AAV8C1D9_9POAL</name>
<evidence type="ECO:0000256" key="6">
    <source>
        <dbReference type="ARBA" id="ARBA00022777"/>
    </source>
</evidence>
<dbReference type="CDD" id="cd00028">
    <property type="entry name" value="B_lectin"/>
    <property type="match status" value="1"/>
</dbReference>
<dbReference type="SUPFAM" id="SSF56112">
    <property type="entry name" value="Protein kinase-like (PK-like)"/>
    <property type="match status" value="1"/>
</dbReference>
<evidence type="ECO:0000256" key="4">
    <source>
        <dbReference type="ARBA" id="ARBA00022729"/>
    </source>
</evidence>
<dbReference type="InterPro" id="IPR001480">
    <property type="entry name" value="Bulb-type_lectin_dom"/>
</dbReference>
<organism evidence="18 19">
    <name type="scientific">Rhynchospora pubera</name>
    <dbReference type="NCBI Taxonomy" id="906938"/>
    <lineage>
        <taxon>Eukaryota</taxon>
        <taxon>Viridiplantae</taxon>
        <taxon>Streptophyta</taxon>
        <taxon>Embryophyta</taxon>
        <taxon>Tracheophyta</taxon>
        <taxon>Spermatophyta</taxon>
        <taxon>Magnoliopsida</taxon>
        <taxon>Liliopsida</taxon>
        <taxon>Poales</taxon>
        <taxon>Cyperaceae</taxon>
        <taxon>Cyperoideae</taxon>
        <taxon>Rhynchosporeae</taxon>
        <taxon>Rhynchospora</taxon>
    </lineage>
</organism>
<dbReference type="SMART" id="SM00473">
    <property type="entry name" value="PAN_AP"/>
    <property type="match status" value="1"/>
</dbReference>
<evidence type="ECO:0000259" key="17">
    <source>
        <dbReference type="PROSITE" id="PS50948"/>
    </source>
</evidence>
<evidence type="ECO:0000256" key="2">
    <source>
        <dbReference type="ARBA" id="ARBA00022527"/>
    </source>
</evidence>
<evidence type="ECO:0000259" key="16">
    <source>
        <dbReference type="PROSITE" id="PS50927"/>
    </source>
</evidence>
<dbReference type="AlphaFoldDB" id="A0AAV8C1D9"/>
<dbReference type="GO" id="GO:0016020">
    <property type="term" value="C:membrane"/>
    <property type="evidence" value="ECO:0007669"/>
    <property type="project" value="UniProtKB-SubCell"/>
</dbReference>
<dbReference type="InterPro" id="IPR024171">
    <property type="entry name" value="SRK-like_kinase"/>
</dbReference>
<dbReference type="InterPro" id="IPR001245">
    <property type="entry name" value="Ser-Thr/Tyr_kinase_cat_dom"/>
</dbReference>
<dbReference type="GO" id="GO:0005524">
    <property type="term" value="F:ATP binding"/>
    <property type="evidence" value="ECO:0007669"/>
    <property type="project" value="UniProtKB-UniRule"/>
</dbReference>
<keyword evidence="19" id="KW-1185">Reference proteome</keyword>
<evidence type="ECO:0000256" key="14">
    <source>
        <dbReference type="PROSITE-ProRule" id="PRU10141"/>
    </source>
</evidence>